<evidence type="ECO:0000313" key="2">
    <source>
        <dbReference type="Proteomes" id="UP000199028"/>
    </source>
</evidence>
<reference evidence="2" key="1">
    <citation type="submission" date="2016-10" db="EMBL/GenBank/DDBJ databases">
        <authorList>
            <person name="Varghese N."/>
            <person name="Submissions S."/>
        </authorList>
    </citation>
    <scope>NUCLEOTIDE SEQUENCE [LARGE SCALE GENOMIC DNA]</scope>
    <source>
        <strain evidence="2">CGMCC 4.578</strain>
    </source>
</reference>
<gene>
    <name evidence="1" type="ORF">SAMN05216195_112256</name>
</gene>
<protein>
    <submittedName>
        <fullName evidence="1">S-adenosyl methyltransferase</fullName>
    </submittedName>
</protein>
<organism evidence="1 2">
    <name type="scientific">Lentzea flaviverrucosa</name>
    <dbReference type="NCBI Taxonomy" id="200379"/>
    <lineage>
        <taxon>Bacteria</taxon>
        <taxon>Bacillati</taxon>
        <taxon>Actinomycetota</taxon>
        <taxon>Actinomycetes</taxon>
        <taxon>Pseudonocardiales</taxon>
        <taxon>Pseudonocardiaceae</taxon>
        <taxon>Lentzea</taxon>
    </lineage>
</organism>
<evidence type="ECO:0000313" key="1">
    <source>
        <dbReference type="EMBL" id="SES37754.1"/>
    </source>
</evidence>
<dbReference type="InterPro" id="IPR006764">
    <property type="entry name" value="SAM_dep_MeTrfase_SAV2177_type"/>
</dbReference>
<dbReference type="GO" id="GO:0032259">
    <property type="term" value="P:methylation"/>
    <property type="evidence" value="ECO:0007669"/>
    <property type="project" value="UniProtKB-KW"/>
</dbReference>
<dbReference type="GO" id="GO:0008168">
    <property type="term" value="F:methyltransferase activity"/>
    <property type="evidence" value="ECO:0007669"/>
    <property type="project" value="UniProtKB-KW"/>
</dbReference>
<keyword evidence="2" id="KW-1185">Reference proteome</keyword>
<dbReference type="Pfam" id="PF04672">
    <property type="entry name" value="Methyltransf_19"/>
    <property type="match status" value="1"/>
</dbReference>
<dbReference type="AlphaFoldDB" id="A0A1H9WVA3"/>
<name>A0A1H9WVA3_9PSEU</name>
<dbReference type="InterPro" id="IPR029063">
    <property type="entry name" value="SAM-dependent_MTases_sf"/>
</dbReference>
<proteinExistence type="predicted"/>
<dbReference type="Proteomes" id="UP000199028">
    <property type="component" value="Unassembled WGS sequence"/>
</dbReference>
<accession>A0A1H9WVA3</accession>
<keyword evidence="1" id="KW-0489">Methyltransferase</keyword>
<dbReference type="Gene3D" id="3.40.50.150">
    <property type="entry name" value="Vaccinia Virus protein VP39"/>
    <property type="match status" value="1"/>
</dbReference>
<dbReference type="EMBL" id="FOFT01000012">
    <property type="protein sequence ID" value="SES37754.1"/>
    <property type="molecule type" value="Genomic_DNA"/>
</dbReference>
<sequence>MRTRQEISGLFDGLELIDPGVVYLPEWRPDHGDEIGDASGASTFAGVARKLR</sequence>
<keyword evidence="1" id="KW-0808">Transferase</keyword>